<accession>A0A382LED2</accession>
<organism evidence="1">
    <name type="scientific">marine metagenome</name>
    <dbReference type="NCBI Taxonomy" id="408172"/>
    <lineage>
        <taxon>unclassified sequences</taxon>
        <taxon>metagenomes</taxon>
        <taxon>ecological metagenomes</taxon>
    </lineage>
</organism>
<evidence type="ECO:0000313" key="1">
    <source>
        <dbReference type="EMBL" id="SVC35029.1"/>
    </source>
</evidence>
<dbReference type="EMBL" id="UINC01086501">
    <property type="protein sequence ID" value="SVC35029.1"/>
    <property type="molecule type" value="Genomic_DNA"/>
</dbReference>
<proteinExistence type="predicted"/>
<reference evidence="1" key="1">
    <citation type="submission" date="2018-05" db="EMBL/GenBank/DDBJ databases">
        <authorList>
            <person name="Lanie J.A."/>
            <person name="Ng W.-L."/>
            <person name="Kazmierczak K.M."/>
            <person name="Andrzejewski T.M."/>
            <person name="Davidsen T.M."/>
            <person name="Wayne K.J."/>
            <person name="Tettelin H."/>
            <person name="Glass J.I."/>
            <person name="Rusch D."/>
            <person name="Podicherti R."/>
            <person name="Tsui H.-C.T."/>
            <person name="Winkler M.E."/>
        </authorList>
    </citation>
    <scope>NUCLEOTIDE SEQUENCE</scope>
</reference>
<feature type="non-terminal residue" evidence="1">
    <location>
        <position position="1"/>
    </location>
</feature>
<name>A0A382LED2_9ZZZZ</name>
<protein>
    <submittedName>
        <fullName evidence="1">Uncharacterized protein</fullName>
    </submittedName>
</protein>
<gene>
    <name evidence="1" type="ORF">METZ01_LOCUS287883</name>
</gene>
<dbReference type="AlphaFoldDB" id="A0A382LED2"/>
<feature type="non-terminal residue" evidence="1">
    <location>
        <position position="23"/>
    </location>
</feature>
<sequence>VRLLDIPDTDVAEGDGVTVASKA</sequence>